<protein>
    <submittedName>
        <fullName evidence="1">Uncharacterized protein</fullName>
    </submittedName>
</protein>
<accession>A0A2T7CPA3</accession>
<evidence type="ECO:0000313" key="1">
    <source>
        <dbReference type="EMBL" id="PUZ45177.1"/>
    </source>
</evidence>
<organism evidence="1 2">
    <name type="scientific">Panicum hallii var. hallii</name>
    <dbReference type="NCBI Taxonomy" id="1504633"/>
    <lineage>
        <taxon>Eukaryota</taxon>
        <taxon>Viridiplantae</taxon>
        <taxon>Streptophyta</taxon>
        <taxon>Embryophyta</taxon>
        <taxon>Tracheophyta</taxon>
        <taxon>Spermatophyta</taxon>
        <taxon>Magnoliopsida</taxon>
        <taxon>Liliopsida</taxon>
        <taxon>Poales</taxon>
        <taxon>Poaceae</taxon>
        <taxon>PACMAD clade</taxon>
        <taxon>Panicoideae</taxon>
        <taxon>Panicodae</taxon>
        <taxon>Paniceae</taxon>
        <taxon>Panicinae</taxon>
        <taxon>Panicum</taxon>
        <taxon>Panicum sect. Panicum</taxon>
    </lineage>
</organism>
<sequence>MFWEATSSIHTWWSAMPLCHRVPRRGVRSLIILTTWKIWRERNASILRRQHQ</sequence>
<dbReference type="Proteomes" id="UP000244336">
    <property type="component" value="Chromosome 8"/>
</dbReference>
<gene>
    <name evidence="1" type="ORF">GQ55_8G201400</name>
</gene>
<keyword evidence="2" id="KW-1185">Reference proteome</keyword>
<dbReference type="Gramene" id="PUZ45177">
    <property type="protein sequence ID" value="PUZ45177"/>
    <property type="gene ID" value="GQ55_8G201400"/>
</dbReference>
<reference evidence="1 2" key="1">
    <citation type="submission" date="2018-04" db="EMBL/GenBank/DDBJ databases">
        <title>WGS assembly of Panicum hallii var. hallii HAL2.</title>
        <authorList>
            <person name="Lovell J."/>
            <person name="Jenkins J."/>
            <person name="Lowry D."/>
            <person name="Mamidi S."/>
            <person name="Sreedasyam A."/>
            <person name="Weng X."/>
            <person name="Barry K."/>
            <person name="Bonette J."/>
            <person name="Campitelli B."/>
            <person name="Daum C."/>
            <person name="Gordon S."/>
            <person name="Gould B."/>
            <person name="Lipzen A."/>
            <person name="MacQueen A."/>
            <person name="Palacio-Mejia J."/>
            <person name="Plott C."/>
            <person name="Shakirov E."/>
            <person name="Shu S."/>
            <person name="Yoshinaga Y."/>
            <person name="Zane M."/>
            <person name="Rokhsar D."/>
            <person name="Grimwood J."/>
            <person name="Schmutz J."/>
            <person name="Juenger T."/>
        </authorList>
    </citation>
    <scope>NUCLEOTIDE SEQUENCE [LARGE SCALE GENOMIC DNA]</scope>
    <source>
        <strain evidence="2">cv. HAL2</strain>
    </source>
</reference>
<dbReference type="EMBL" id="CM009756">
    <property type="protein sequence ID" value="PUZ45177.1"/>
    <property type="molecule type" value="Genomic_DNA"/>
</dbReference>
<dbReference type="OrthoDB" id="689720at2759"/>
<evidence type="ECO:0000313" key="2">
    <source>
        <dbReference type="Proteomes" id="UP000244336"/>
    </source>
</evidence>
<dbReference type="AlphaFoldDB" id="A0A2T7CPA3"/>
<name>A0A2T7CPA3_9POAL</name>
<proteinExistence type="predicted"/>